<evidence type="ECO:0000313" key="2">
    <source>
        <dbReference type="EMBL" id="EPF30141.1"/>
    </source>
</evidence>
<gene>
    <name evidence="2" type="ORF">HMPREF9195_00154</name>
</gene>
<dbReference type="SUPFAM" id="SSF53067">
    <property type="entry name" value="Actin-like ATPase domain"/>
    <property type="match status" value="1"/>
</dbReference>
<dbReference type="RefSeq" id="WP_016670480.1">
    <property type="nucleotide sequence ID" value="NZ_KE332517.1"/>
</dbReference>
<dbReference type="Pfam" id="PF00814">
    <property type="entry name" value="TsaD"/>
    <property type="match status" value="1"/>
</dbReference>
<dbReference type="EMBL" id="ATFE01000001">
    <property type="protein sequence ID" value="EPF30141.1"/>
    <property type="molecule type" value="Genomic_DNA"/>
</dbReference>
<accession>A0AA87NU27</accession>
<dbReference type="InterPro" id="IPR000905">
    <property type="entry name" value="Gcp-like_dom"/>
</dbReference>
<comment type="caution">
    <text evidence="2">The sequence shown here is derived from an EMBL/GenBank/DDBJ whole genome shotgun (WGS) entry which is preliminary data.</text>
</comment>
<evidence type="ECO:0000313" key="3">
    <source>
        <dbReference type="Proteomes" id="UP000014634"/>
    </source>
</evidence>
<dbReference type="InterPro" id="IPR022496">
    <property type="entry name" value="T6A_TsaB"/>
</dbReference>
<dbReference type="Gene3D" id="3.30.420.40">
    <property type="match status" value="2"/>
</dbReference>
<dbReference type="InterPro" id="IPR043129">
    <property type="entry name" value="ATPase_NBD"/>
</dbReference>
<organism evidence="2 3">
    <name type="scientific">Treponema medium ATCC 700293</name>
    <dbReference type="NCBI Taxonomy" id="1125700"/>
    <lineage>
        <taxon>Bacteria</taxon>
        <taxon>Pseudomonadati</taxon>
        <taxon>Spirochaetota</taxon>
        <taxon>Spirochaetia</taxon>
        <taxon>Spirochaetales</taxon>
        <taxon>Treponemataceae</taxon>
        <taxon>Treponema</taxon>
    </lineage>
</organism>
<reference evidence="2 3" key="1">
    <citation type="submission" date="2013-04" db="EMBL/GenBank/DDBJ databases">
        <title>The Genome Sequence of Treponema medium ATCC 700293.</title>
        <authorList>
            <consortium name="The Broad Institute Genomics Platform"/>
            <person name="Earl A."/>
            <person name="Ward D."/>
            <person name="Feldgarden M."/>
            <person name="Gevers D."/>
            <person name="Leonetti C."/>
            <person name="Blanton J.M."/>
            <person name="Dewhirst F.E."/>
            <person name="Izard J."/>
            <person name="Walker B."/>
            <person name="Young S."/>
            <person name="Zeng Q."/>
            <person name="Gargeya S."/>
            <person name="Fitzgerald M."/>
            <person name="Haas B."/>
            <person name="Abouelleil A."/>
            <person name="Allen A.W."/>
            <person name="Alvarado L."/>
            <person name="Arachchi H.M."/>
            <person name="Berlin A.M."/>
            <person name="Chapman S.B."/>
            <person name="Gainer-Dewar J."/>
            <person name="Goldberg J."/>
            <person name="Griggs A."/>
            <person name="Gujja S."/>
            <person name="Hansen M."/>
            <person name="Howarth C."/>
            <person name="Imamovic A."/>
            <person name="Ireland A."/>
            <person name="Larimer J."/>
            <person name="McCowan C."/>
            <person name="Murphy C."/>
            <person name="Pearson M."/>
            <person name="Poon T.W."/>
            <person name="Priest M."/>
            <person name="Roberts A."/>
            <person name="Saif S."/>
            <person name="Shea T."/>
            <person name="Sisk P."/>
            <person name="Sykes S."/>
            <person name="Wortman J."/>
            <person name="Nusbaum C."/>
            <person name="Birren B."/>
        </authorList>
    </citation>
    <scope>NUCLEOTIDE SEQUENCE [LARGE SCALE GENOMIC DNA]</scope>
    <source>
        <strain evidence="2 3">ATCC 700293</strain>
    </source>
</reference>
<protein>
    <submittedName>
        <fullName evidence="2">Universal bacterial protein YeaZ</fullName>
    </submittedName>
</protein>
<dbReference type="AlphaFoldDB" id="A0AA87NU27"/>
<proteinExistence type="predicted"/>
<dbReference type="Proteomes" id="UP000014634">
    <property type="component" value="Unassembled WGS sequence"/>
</dbReference>
<dbReference type="GO" id="GO:0002949">
    <property type="term" value="P:tRNA threonylcarbamoyladenosine modification"/>
    <property type="evidence" value="ECO:0007669"/>
    <property type="project" value="InterPro"/>
</dbReference>
<sequence>MNVLAIDTLTPTLSVAAYGSNGLVTQSFTGNGTTHAERLLPLIDATVSAAGFTAADTETVLVPEGPGSFTGLRLGFAAAKALQLSSNSCFIPIPTLPCIASQYEAWNGNIAVVIDAKRERFYAQLFKNGSAVTEAFDKTAADLLPHFSENEEWLVTGYGTAAFRDTAAISQSNIRFHFIEADTLSFAYSMIKYMQKHGNILKNAADYAGPQYIRKSDAEKD</sequence>
<feature type="domain" description="Gcp-like" evidence="1">
    <location>
        <begin position="34"/>
        <end position="188"/>
    </location>
</feature>
<evidence type="ECO:0000259" key="1">
    <source>
        <dbReference type="Pfam" id="PF00814"/>
    </source>
</evidence>
<name>A0AA87NU27_TREMD</name>
<dbReference type="NCBIfam" id="TIGR03725">
    <property type="entry name" value="T6A_YeaZ"/>
    <property type="match status" value="1"/>
</dbReference>